<dbReference type="Pfam" id="PF26121">
    <property type="entry name" value="HTH_CDT1"/>
    <property type="match status" value="1"/>
</dbReference>
<proteinExistence type="inferred from homology"/>
<dbReference type="OrthoDB" id="341730at2759"/>
<dbReference type="EMBL" id="ML996083">
    <property type="protein sequence ID" value="KAF2154987.1"/>
    <property type="molecule type" value="Genomic_DNA"/>
</dbReference>
<feature type="domain" description="DNA replication factor Cdt1 C-terminal" evidence="4">
    <location>
        <begin position="338"/>
        <end position="433"/>
    </location>
</feature>
<comment type="similarity">
    <text evidence="1">Belongs to the Cdt1 family.</text>
</comment>
<dbReference type="Pfam" id="PF16679">
    <property type="entry name" value="CDT1_C"/>
    <property type="match status" value="1"/>
</dbReference>
<keyword evidence="6" id="KW-1185">Reference proteome</keyword>
<evidence type="ECO:0000256" key="2">
    <source>
        <dbReference type="ARBA" id="ARBA00023306"/>
    </source>
</evidence>
<evidence type="ECO:0000256" key="1">
    <source>
        <dbReference type="ARBA" id="ARBA00008356"/>
    </source>
</evidence>
<evidence type="ECO:0000259" key="4">
    <source>
        <dbReference type="Pfam" id="PF16679"/>
    </source>
</evidence>
<feature type="compositionally biased region" description="Basic residues" evidence="3">
    <location>
        <begin position="24"/>
        <end position="33"/>
    </location>
</feature>
<reference evidence="5" key="1">
    <citation type="journal article" date="2020" name="Stud. Mycol.">
        <title>101 Dothideomycetes genomes: a test case for predicting lifestyles and emergence of pathogens.</title>
        <authorList>
            <person name="Haridas S."/>
            <person name="Albert R."/>
            <person name="Binder M."/>
            <person name="Bloem J."/>
            <person name="Labutti K."/>
            <person name="Salamov A."/>
            <person name="Andreopoulos B."/>
            <person name="Baker S."/>
            <person name="Barry K."/>
            <person name="Bills G."/>
            <person name="Bluhm B."/>
            <person name="Cannon C."/>
            <person name="Castanera R."/>
            <person name="Culley D."/>
            <person name="Daum C."/>
            <person name="Ezra D."/>
            <person name="Gonzalez J."/>
            <person name="Henrissat B."/>
            <person name="Kuo A."/>
            <person name="Liang C."/>
            <person name="Lipzen A."/>
            <person name="Lutzoni F."/>
            <person name="Magnuson J."/>
            <person name="Mondo S."/>
            <person name="Nolan M."/>
            <person name="Ohm R."/>
            <person name="Pangilinan J."/>
            <person name="Park H.-J."/>
            <person name="Ramirez L."/>
            <person name="Alfaro M."/>
            <person name="Sun H."/>
            <person name="Tritt A."/>
            <person name="Yoshinaga Y."/>
            <person name="Zwiers L.-H."/>
            <person name="Turgeon B."/>
            <person name="Goodwin S."/>
            <person name="Spatafora J."/>
            <person name="Crous P."/>
            <person name="Grigoriev I."/>
        </authorList>
    </citation>
    <scope>NUCLEOTIDE SEQUENCE</scope>
    <source>
        <strain evidence="5">CBS 260.36</strain>
    </source>
</reference>
<dbReference type="Proteomes" id="UP000799439">
    <property type="component" value="Unassembled WGS sequence"/>
</dbReference>
<evidence type="ECO:0000256" key="3">
    <source>
        <dbReference type="SAM" id="MobiDB-lite"/>
    </source>
</evidence>
<dbReference type="AlphaFoldDB" id="A0A9P4J3Y9"/>
<organism evidence="5 6">
    <name type="scientific">Myriangium duriaei CBS 260.36</name>
    <dbReference type="NCBI Taxonomy" id="1168546"/>
    <lineage>
        <taxon>Eukaryota</taxon>
        <taxon>Fungi</taxon>
        <taxon>Dikarya</taxon>
        <taxon>Ascomycota</taxon>
        <taxon>Pezizomycotina</taxon>
        <taxon>Dothideomycetes</taxon>
        <taxon>Dothideomycetidae</taxon>
        <taxon>Myriangiales</taxon>
        <taxon>Myriangiaceae</taxon>
        <taxon>Myriangium</taxon>
    </lineage>
</organism>
<feature type="region of interest" description="Disordered" evidence="3">
    <location>
        <begin position="125"/>
        <end position="145"/>
    </location>
</feature>
<sequence length="465" mass="51076">MATIATRKRKSTVDEGASTSNRISKSRKATTRKTRTDGDKLVALVQAKNKPEHISEDPVSNETSINAAAKRTSSKRQREPEEVQTPQNKRFRNALPPTPSETPTRGASRLFDRLNLASTTISHTSSKDALAYTSPPLTPQSKGKPSIPIAVEDTIRLFGAFHSAWSLFVAHNGSGTPMHMLEVVARVTGSWKKRRIDLVDIRRLLGVLGDTSPFVIIDNGDGDLCLDIKDEAALTTILQTKKLIKDFEQRIRRQWDSWCAAGEDSDAKGEAFLKGLPLAKVCTSEVAADRSRQSKGALRLSLLKEKSASAADEASSRKIKTVTEESKTSAAVESRGSSLIDRILAKQQLASSKPRGPTREELERRSALDRIEEIALVLGLLAGSRPRVSFSMQTLVQHLQNSMRNPIARDEAERSVEFMAKEVCPRFVSLIRTGSLHGVVITRLGRPSTGDLKEKLDQAQLRTGL</sequence>
<feature type="compositionally biased region" description="Basic residues" evidence="3">
    <location>
        <begin position="1"/>
        <end position="10"/>
    </location>
</feature>
<evidence type="ECO:0000313" key="6">
    <source>
        <dbReference type="Proteomes" id="UP000799439"/>
    </source>
</evidence>
<dbReference type="Gene3D" id="1.10.10.1420">
    <property type="entry name" value="DNA replication factor Cdt1, C-terminal WH domain"/>
    <property type="match status" value="1"/>
</dbReference>
<name>A0A9P4J3Y9_9PEZI</name>
<protein>
    <recommendedName>
        <fullName evidence="4">DNA replication factor Cdt1 C-terminal domain-containing protein</fullName>
    </recommendedName>
</protein>
<dbReference type="InterPro" id="IPR038090">
    <property type="entry name" value="Cdt1_C_WH_dom_sf"/>
</dbReference>
<comment type="caution">
    <text evidence="5">The sequence shown here is derived from an EMBL/GenBank/DDBJ whole genome shotgun (WGS) entry which is preliminary data.</text>
</comment>
<gene>
    <name evidence="5" type="ORF">K461DRAFT_276165</name>
</gene>
<accession>A0A9P4J3Y9</accession>
<feature type="region of interest" description="Disordered" evidence="3">
    <location>
        <begin position="1"/>
        <end position="108"/>
    </location>
</feature>
<dbReference type="InterPro" id="IPR032054">
    <property type="entry name" value="Cdt1_C"/>
</dbReference>
<evidence type="ECO:0000313" key="5">
    <source>
        <dbReference type="EMBL" id="KAF2154987.1"/>
    </source>
</evidence>
<keyword evidence="2" id="KW-0131">Cell cycle</keyword>